<dbReference type="NCBIfam" id="TIGR01007">
    <property type="entry name" value="eps_fam"/>
    <property type="match status" value="1"/>
</dbReference>
<evidence type="ECO:0000256" key="12">
    <source>
        <dbReference type="ARBA" id="ARBA00022989"/>
    </source>
</evidence>
<evidence type="ECO:0000256" key="14">
    <source>
        <dbReference type="ARBA" id="ARBA00023137"/>
    </source>
</evidence>
<keyword evidence="9" id="KW-0547">Nucleotide-binding</keyword>
<reference evidence="19" key="1">
    <citation type="journal article" date="2020" name="mSystems">
        <title>Genome- and Community-Level Interaction Insights into Carbon Utilization and Element Cycling Functions of Hydrothermarchaeota in Hydrothermal Sediment.</title>
        <authorList>
            <person name="Zhou Z."/>
            <person name="Liu Y."/>
            <person name="Xu W."/>
            <person name="Pan J."/>
            <person name="Luo Z.H."/>
            <person name="Li M."/>
        </authorList>
    </citation>
    <scope>NUCLEOTIDE SEQUENCE [LARGE SCALE GENOMIC DNA]</scope>
    <source>
        <strain evidence="19">HyVt-323</strain>
    </source>
</reference>
<organism evidence="19">
    <name type="scientific">Sulfitobacter litoralis</name>
    <dbReference type="NCBI Taxonomy" id="335975"/>
    <lineage>
        <taxon>Bacteria</taxon>
        <taxon>Pseudomonadati</taxon>
        <taxon>Pseudomonadota</taxon>
        <taxon>Alphaproteobacteria</taxon>
        <taxon>Rhodobacterales</taxon>
        <taxon>Roseobacteraceae</taxon>
        <taxon>Sulfitobacter</taxon>
    </lineage>
</organism>
<dbReference type="PANTHER" id="PTHR32309:SF13">
    <property type="entry name" value="FERRIC ENTEROBACTIN TRANSPORT PROTEIN FEPE"/>
    <property type="match status" value="1"/>
</dbReference>
<dbReference type="RefSeq" id="WP_273053763.1">
    <property type="nucleotide sequence ID" value="NZ_DRFN01000023.1"/>
</dbReference>
<evidence type="ECO:0000256" key="3">
    <source>
        <dbReference type="ARBA" id="ARBA00008883"/>
    </source>
</evidence>
<comment type="caution">
    <text evidence="19">The sequence shown here is derived from an EMBL/GenBank/DDBJ whole genome shotgun (WGS) entry which is preliminary data.</text>
</comment>
<evidence type="ECO:0000256" key="6">
    <source>
        <dbReference type="ARBA" id="ARBA00022519"/>
    </source>
</evidence>
<evidence type="ECO:0000256" key="15">
    <source>
        <dbReference type="ARBA" id="ARBA00051245"/>
    </source>
</evidence>
<accession>A0A7V1BGD5</accession>
<evidence type="ECO:0000256" key="10">
    <source>
        <dbReference type="ARBA" id="ARBA00022777"/>
    </source>
</evidence>
<dbReference type="Proteomes" id="UP000885704">
    <property type="component" value="Unassembled WGS sequence"/>
</dbReference>
<feature type="domain" description="Polysaccharide chain length determinant N-terminal" evidence="16">
    <location>
        <begin position="20"/>
        <end position="112"/>
    </location>
</feature>
<keyword evidence="14" id="KW-0829">Tyrosine-protein kinase</keyword>
<keyword evidence="12" id="KW-1133">Transmembrane helix</keyword>
<dbReference type="GO" id="GO:0005524">
    <property type="term" value="F:ATP binding"/>
    <property type="evidence" value="ECO:0007669"/>
    <property type="project" value="UniProtKB-KW"/>
</dbReference>
<dbReference type="InterPro" id="IPR005702">
    <property type="entry name" value="Wzc-like_C"/>
</dbReference>
<dbReference type="InterPro" id="IPR027417">
    <property type="entry name" value="P-loop_NTPase"/>
</dbReference>
<evidence type="ECO:0000256" key="5">
    <source>
        <dbReference type="ARBA" id="ARBA00022475"/>
    </source>
</evidence>
<comment type="subcellular location">
    <subcellularLocation>
        <location evidence="1">Cell inner membrane</location>
        <topology evidence="1">Multi-pass membrane protein</topology>
    </subcellularLocation>
</comment>
<protein>
    <recommendedName>
        <fullName evidence="4">non-specific protein-tyrosine kinase</fullName>
        <ecNumber evidence="4">2.7.10.2</ecNumber>
    </recommendedName>
</protein>
<evidence type="ECO:0000256" key="13">
    <source>
        <dbReference type="ARBA" id="ARBA00023136"/>
    </source>
</evidence>
<feature type="domain" description="AAA" evidence="17">
    <location>
        <begin position="523"/>
        <end position="654"/>
    </location>
</feature>
<sequence>MHMMNQSQSNFSAPRDEDDDTIDLGALIGTLWRGKLIIAAVTLIFMLLAGYYAYGVAVPTYRSTAVVVLDTKEDSIVDLQAVVGGFSGDSTEVNTEVEVLRSRGLAGKVVDRLNLIDDPEFNGKLREPSMIGGMISGLRGVLTSRTPTEELDPELQKTKIRDSVVQALLNKVSVSNIRQSLVFNVTAETESAVKSALIANTIVELYILNQIEVKFEATEKATEWLSNRVSELQIELENAEKKVSDFTARTQLVSIEGLQALERQIKELRDRIDGAALSRQALETRLANLEAAQTPVEKRDAAQDAALTRIFSNGLSSDTNQTAFDLRFETVVNRVRSDLARSSQQLEALRTSESELAAQLASQGQDLIALQQLTRESEATRLLYEYFLTRLKETSAQEGIQKADSRMLSNSVVPNAPSAPKKSQIIALAMILGAMVGSGLVLLREFRTRTFRTATELEHHTGYTVIGQIPLIPARDRKNTLKYLEDKPTSAAAEAIRNLRTSLMLSNLDKKPQVIVSTSSIPGEGKTTVSLSLAKFLSGLGKSVLLVEGDIRRRTLNEYFPDMPRNGIASVLNGDVKFADAIHRPDGFGADVLGGEKTNVNAADIFSSDRFKAFISEMRDQYDFIIIDTPPVLVVPDARIISQNADAILFSVKWDSTNKGLVEEAMRFFHNSNQRITGLVLSQIDEKGMKRYGYGGEYGAYGSYGKGYYDS</sequence>
<keyword evidence="5" id="KW-1003">Cell membrane</keyword>
<dbReference type="CDD" id="cd05387">
    <property type="entry name" value="BY-kinase"/>
    <property type="match status" value="1"/>
</dbReference>
<dbReference type="Gene3D" id="3.40.50.300">
    <property type="entry name" value="P-loop containing nucleotide triphosphate hydrolases"/>
    <property type="match status" value="1"/>
</dbReference>
<evidence type="ECO:0000259" key="18">
    <source>
        <dbReference type="Pfam" id="PF13807"/>
    </source>
</evidence>
<feature type="domain" description="Tyrosine-protein kinase G-rich" evidence="18">
    <location>
        <begin position="370"/>
        <end position="445"/>
    </location>
</feature>
<gene>
    <name evidence="19" type="ORF">ENH63_10030</name>
</gene>
<dbReference type="Pfam" id="PF13614">
    <property type="entry name" value="AAA_31"/>
    <property type="match status" value="1"/>
</dbReference>
<keyword evidence="7 19" id="KW-0808">Transferase</keyword>
<dbReference type="InterPro" id="IPR050445">
    <property type="entry name" value="Bact_polysacc_biosynth/exp"/>
</dbReference>
<evidence type="ECO:0000256" key="11">
    <source>
        <dbReference type="ARBA" id="ARBA00022840"/>
    </source>
</evidence>
<evidence type="ECO:0000259" key="17">
    <source>
        <dbReference type="Pfam" id="PF13614"/>
    </source>
</evidence>
<dbReference type="SUPFAM" id="SSF52540">
    <property type="entry name" value="P-loop containing nucleoside triphosphate hydrolases"/>
    <property type="match status" value="1"/>
</dbReference>
<keyword evidence="6" id="KW-0997">Cell inner membrane</keyword>
<evidence type="ECO:0000256" key="8">
    <source>
        <dbReference type="ARBA" id="ARBA00022692"/>
    </source>
</evidence>
<dbReference type="Pfam" id="PF02706">
    <property type="entry name" value="Wzz"/>
    <property type="match status" value="1"/>
</dbReference>
<evidence type="ECO:0000256" key="7">
    <source>
        <dbReference type="ARBA" id="ARBA00022679"/>
    </source>
</evidence>
<keyword evidence="11" id="KW-0067">ATP-binding</keyword>
<keyword evidence="8" id="KW-0812">Transmembrane</keyword>
<dbReference type="GO" id="GO:0005886">
    <property type="term" value="C:plasma membrane"/>
    <property type="evidence" value="ECO:0007669"/>
    <property type="project" value="UniProtKB-SubCell"/>
</dbReference>
<evidence type="ECO:0000313" key="19">
    <source>
        <dbReference type="EMBL" id="HDZ52090.1"/>
    </source>
</evidence>
<dbReference type="EMBL" id="DRFN01000023">
    <property type="protein sequence ID" value="HDZ52090.1"/>
    <property type="molecule type" value="Genomic_DNA"/>
</dbReference>
<dbReference type="AlphaFoldDB" id="A0A7V1BGD5"/>
<comment type="catalytic activity">
    <reaction evidence="15">
        <text>L-tyrosyl-[protein] + ATP = O-phospho-L-tyrosyl-[protein] + ADP + H(+)</text>
        <dbReference type="Rhea" id="RHEA:10596"/>
        <dbReference type="Rhea" id="RHEA-COMP:10136"/>
        <dbReference type="Rhea" id="RHEA-COMP:20101"/>
        <dbReference type="ChEBI" id="CHEBI:15378"/>
        <dbReference type="ChEBI" id="CHEBI:30616"/>
        <dbReference type="ChEBI" id="CHEBI:46858"/>
        <dbReference type="ChEBI" id="CHEBI:61978"/>
        <dbReference type="ChEBI" id="CHEBI:456216"/>
        <dbReference type="EC" id="2.7.10.2"/>
    </reaction>
</comment>
<dbReference type="EC" id="2.7.10.2" evidence="4"/>
<dbReference type="InterPro" id="IPR032807">
    <property type="entry name" value="GNVR"/>
</dbReference>
<evidence type="ECO:0000256" key="2">
    <source>
        <dbReference type="ARBA" id="ARBA00007316"/>
    </source>
</evidence>
<dbReference type="PANTHER" id="PTHR32309">
    <property type="entry name" value="TYROSINE-PROTEIN KINASE"/>
    <property type="match status" value="1"/>
</dbReference>
<dbReference type="GO" id="GO:0004715">
    <property type="term" value="F:non-membrane spanning protein tyrosine kinase activity"/>
    <property type="evidence" value="ECO:0007669"/>
    <property type="project" value="UniProtKB-EC"/>
</dbReference>
<dbReference type="Pfam" id="PF13807">
    <property type="entry name" value="GNVR"/>
    <property type="match status" value="1"/>
</dbReference>
<dbReference type="InterPro" id="IPR025669">
    <property type="entry name" value="AAA_dom"/>
</dbReference>
<keyword evidence="13" id="KW-0472">Membrane</keyword>
<name>A0A7V1BGD5_9RHOB</name>
<evidence type="ECO:0000256" key="4">
    <source>
        <dbReference type="ARBA" id="ARBA00011903"/>
    </source>
</evidence>
<comment type="similarity">
    <text evidence="2">Belongs to the CpsD/CapB family.</text>
</comment>
<evidence type="ECO:0000256" key="9">
    <source>
        <dbReference type="ARBA" id="ARBA00022741"/>
    </source>
</evidence>
<keyword evidence="10" id="KW-0418">Kinase</keyword>
<comment type="similarity">
    <text evidence="3">Belongs to the etk/wzc family.</text>
</comment>
<evidence type="ECO:0000259" key="16">
    <source>
        <dbReference type="Pfam" id="PF02706"/>
    </source>
</evidence>
<dbReference type="InterPro" id="IPR003856">
    <property type="entry name" value="LPS_length_determ_N"/>
</dbReference>
<proteinExistence type="inferred from homology"/>
<evidence type="ECO:0000256" key="1">
    <source>
        <dbReference type="ARBA" id="ARBA00004429"/>
    </source>
</evidence>